<organism evidence="9 10">
    <name type="scientific">Papaver nudicaule</name>
    <name type="common">Iceland poppy</name>
    <dbReference type="NCBI Taxonomy" id="74823"/>
    <lineage>
        <taxon>Eukaryota</taxon>
        <taxon>Viridiplantae</taxon>
        <taxon>Streptophyta</taxon>
        <taxon>Embryophyta</taxon>
        <taxon>Tracheophyta</taxon>
        <taxon>Spermatophyta</taxon>
        <taxon>Magnoliopsida</taxon>
        <taxon>Ranunculales</taxon>
        <taxon>Papaveraceae</taxon>
        <taxon>Papaveroideae</taxon>
        <taxon>Papaver</taxon>
    </lineage>
</organism>
<evidence type="ECO:0000256" key="5">
    <source>
        <dbReference type="PROSITE-ProRule" id="PRU00325"/>
    </source>
</evidence>
<dbReference type="PANTHER" id="PTHR31669">
    <property type="entry name" value="PROTEIN FAR1-RELATED SEQUENCE 10-RELATED"/>
    <property type="match status" value="1"/>
</dbReference>
<dbReference type="Pfam" id="PF04434">
    <property type="entry name" value="SWIM"/>
    <property type="match status" value="1"/>
</dbReference>
<evidence type="ECO:0000256" key="7">
    <source>
        <dbReference type="SAM" id="MobiDB-lite"/>
    </source>
</evidence>
<accession>A0AA41V976</accession>
<dbReference type="InterPro" id="IPR004330">
    <property type="entry name" value="FAR1_DNA_bnd_dom"/>
</dbReference>
<comment type="function">
    <text evidence="6">Putative transcription activator involved in regulating light control of development.</text>
</comment>
<reference evidence="9" key="1">
    <citation type="submission" date="2022-03" db="EMBL/GenBank/DDBJ databases">
        <title>A functionally conserved STORR gene fusion in Papaver species that diverged 16.8 million years ago.</title>
        <authorList>
            <person name="Catania T."/>
        </authorList>
    </citation>
    <scope>NUCLEOTIDE SEQUENCE</scope>
    <source>
        <strain evidence="9">S-191538</strain>
    </source>
</reference>
<proteinExistence type="inferred from homology"/>
<dbReference type="InterPro" id="IPR031052">
    <property type="entry name" value="FHY3/FAR1"/>
</dbReference>
<gene>
    <name evidence="9" type="ORF">MKW94_027725</name>
</gene>
<protein>
    <recommendedName>
        <fullName evidence="6">Protein FAR1-RELATED SEQUENCE</fullName>
    </recommendedName>
</protein>
<evidence type="ECO:0000256" key="6">
    <source>
        <dbReference type="RuleBase" id="RU367018"/>
    </source>
</evidence>
<dbReference type="GO" id="GO:0005634">
    <property type="term" value="C:nucleus"/>
    <property type="evidence" value="ECO:0007669"/>
    <property type="project" value="UniProtKB-SubCell"/>
</dbReference>
<keyword evidence="10" id="KW-1185">Reference proteome</keyword>
<dbReference type="AlphaFoldDB" id="A0AA41V976"/>
<evidence type="ECO:0000259" key="8">
    <source>
        <dbReference type="PROSITE" id="PS50966"/>
    </source>
</evidence>
<evidence type="ECO:0000313" key="10">
    <source>
        <dbReference type="Proteomes" id="UP001177140"/>
    </source>
</evidence>
<dbReference type="PANTHER" id="PTHR31669:SF21">
    <property type="entry name" value="PROTEIN FAR-RED IMPAIRED RESPONSE 1"/>
    <property type="match status" value="1"/>
</dbReference>
<dbReference type="Pfam" id="PF03101">
    <property type="entry name" value="FAR1"/>
    <property type="match status" value="1"/>
</dbReference>
<feature type="domain" description="SWIM-type" evidence="8">
    <location>
        <begin position="575"/>
        <end position="611"/>
    </location>
</feature>
<sequence length="888" mass="101641">MNIDLERRPGESDMDDQLKELNNGIHDQESSACVGTRNITDGEFYNLDKVDVNANVNMNYSANTIASEGDQDARLDPREGMEFESHEEAFSFYKEYARREGFGVSKRNSRRSRISKKFIDAKFACCRYGTKQASDRVSRPRPTAKIDCKAAMHVKRKIDGAWYVYSFVKEHNHELSRDHAHFFRCHRDTNSSKDKIRTTPTVGLRLNEVCPLPASFHGFQNGNCFEEGIRSDLGKEPRLALEVGDAQAMNEFFLHMQEENPNFFYALDLNRNQNLRNVFWVDAKGRHDYINFSDVISFDSTYATNGYKVPIAPFIGVNHHGHFILLGCAIIADMNKSSFVWLFKTWLRAVGGQAPKVIVTEQGNSMNEAVEEVFPNSRHCYCLWDITRKIHDKLTHVIKRDENFMVKFNKCIYKSWTKVDFERRWWKMVDRFELREDCWIQSLYEDRQKWVPIYLKDTFLAGMSTSQRSESINSSFDRYVTKGTTLKEFVEQYEAALHDRCEKEAHADFESWQTVLPLKSPSPYEKQMSSIYTREIFKKFQFEVMGAHACHPVKETEDDETVTFRVTDLEHQQEFRVMWNGTKLVVSCSCLSFGLRGFLCRHAMIVLQFSGVFNIPTSYILKRWTKDAKSRHILNQISNPVESRGQRYNDLCKRAIKLAEEGSLSLESYNAALFVLEEGIKKCVAENDSLSSAGKPRLLTTYGLQNVADKEADSITSLAEVSDSQVTKRKGGSTRIQSGTEKTNKKRPNEKTHIGVGENVTSVGMSETLQVMGQQESRTPMVDSYCGTQRSLQVMGQWGSKAPVVNTNSCYGTQDSLQEMGQWESRAPIGGYYGTQRNLLPMGPPGARPPNVDTFYATPDNFRGMVKRSISMIYSEVMHSTNNYVSSK</sequence>
<evidence type="ECO:0000313" key="9">
    <source>
        <dbReference type="EMBL" id="MCL7029178.1"/>
    </source>
</evidence>
<dbReference type="Pfam" id="PF10551">
    <property type="entry name" value="MULE"/>
    <property type="match status" value="1"/>
</dbReference>
<dbReference type="GO" id="GO:0006355">
    <property type="term" value="P:regulation of DNA-templated transcription"/>
    <property type="evidence" value="ECO:0007669"/>
    <property type="project" value="UniProtKB-UniRule"/>
</dbReference>
<keyword evidence="6" id="KW-0539">Nucleus</keyword>
<evidence type="ECO:0000256" key="4">
    <source>
        <dbReference type="ARBA" id="ARBA00022833"/>
    </source>
</evidence>
<dbReference type="InterPro" id="IPR006564">
    <property type="entry name" value="Znf_PMZ"/>
</dbReference>
<keyword evidence="4 6" id="KW-0862">Zinc</keyword>
<keyword evidence="3 5" id="KW-0863">Zinc-finger</keyword>
<dbReference type="InterPro" id="IPR007527">
    <property type="entry name" value="Znf_SWIM"/>
</dbReference>
<evidence type="ECO:0000256" key="1">
    <source>
        <dbReference type="ARBA" id="ARBA00005889"/>
    </source>
</evidence>
<evidence type="ECO:0000256" key="3">
    <source>
        <dbReference type="ARBA" id="ARBA00022771"/>
    </source>
</evidence>
<dbReference type="GO" id="GO:0008270">
    <property type="term" value="F:zinc ion binding"/>
    <property type="evidence" value="ECO:0007669"/>
    <property type="project" value="UniProtKB-UniRule"/>
</dbReference>
<evidence type="ECO:0000256" key="2">
    <source>
        <dbReference type="ARBA" id="ARBA00022723"/>
    </source>
</evidence>
<dbReference type="SMART" id="SM00575">
    <property type="entry name" value="ZnF_PMZ"/>
    <property type="match status" value="1"/>
</dbReference>
<name>A0AA41V976_PAPNU</name>
<comment type="caution">
    <text evidence="9">The sequence shown here is derived from an EMBL/GenBank/DDBJ whole genome shotgun (WGS) entry which is preliminary data.</text>
</comment>
<dbReference type="EMBL" id="JAJJMA010087521">
    <property type="protein sequence ID" value="MCL7029178.1"/>
    <property type="molecule type" value="Genomic_DNA"/>
</dbReference>
<comment type="subcellular location">
    <subcellularLocation>
        <location evidence="6">Nucleus</location>
    </subcellularLocation>
</comment>
<dbReference type="Proteomes" id="UP001177140">
    <property type="component" value="Unassembled WGS sequence"/>
</dbReference>
<dbReference type="PROSITE" id="PS50966">
    <property type="entry name" value="ZF_SWIM"/>
    <property type="match status" value="1"/>
</dbReference>
<comment type="similarity">
    <text evidence="1 6">Belongs to the FHY3/FAR1 family.</text>
</comment>
<keyword evidence="2 6" id="KW-0479">Metal-binding</keyword>
<feature type="region of interest" description="Disordered" evidence="7">
    <location>
        <begin position="723"/>
        <end position="750"/>
    </location>
</feature>
<dbReference type="InterPro" id="IPR018289">
    <property type="entry name" value="MULE_transposase_dom"/>
</dbReference>